<dbReference type="PROSITE" id="PS00107">
    <property type="entry name" value="PROTEIN_KINASE_ATP"/>
    <property type="match status" value="1"/>
</dbReference>
<reference evidence="8" key="2">
    <citation type="submission" date="2022-06" db="UniProtKB">
        <authorList>
            <consortium name="EnsemblMetazoa"/>
        </authorList>
    </citation>
    <scope>IDENTIFICATION</scope>
    <source>
        <strain evidence="8">PS312</strain>
    </source>
</reference>
<dbReference type="SMART" id="SM00219">
    <property type="entry name" value="TyrKc"/>
    <property type="match status" value="1"/>
</dbReference>
<evidence type="ECO:0000256" key="3">
    <source>
        <dbReference type="ARBA" id="ARBA00022777"/>
    </source>
</evidence>
<keyword evidence="9" id="KW-1185">Reference proteome</keyword>
<dbReference type="InterPro" id="IPR001245">
    <property type="entry name" value="Ser-Thr/Tyr_kinase_cat_dom"/>
</dbReference>
<evidence type="ECO:0000256" key="4">
    <source>
        <dbReference type="ARBA" id="ARBA00022840"/>
    </source>
</evidence>
<dbReference type="GO" id="GO:0005524">
    <property type="term" value="F:ATP binding"/>
    <property type="evidence" value="ECO:0007669"/>
    <property type="project" value="UniProtKB-UniRule"/>
</dbReference>
<dbReference type="GO" id="GO:0030154">
    <property type="term" value="P:cell differentiation"/>
    <property type="evidence" value="ECO:0000318"/>
    <property type="project" value="GO_Central"/>
</dbReference>
<dbReference type="PROSITE" id="PS50011">
    <property type="entry name" value="PROTEIN_KINASE_DOM"/>
    <property type="match status" value="1"/>
</dbReference>
<dbReference type="AlphaFoldDB" id="A0A2A6B546"/>
<dbReference type="GO" id="GO:0007169">
    <property type="term" value="P:cell surface receptor protein tyrosine kinase signaling pathway"/>
    <property type="evidence" value="ECO:0000318"/>
    <property type="project" value="GO_Central"/>
</dbReference>
<dbReference type="CDD" id="cd10361">
    <property type="entry name" value="SH2_Fps_family"/>
    <property type="match status" value="1"/>
</dbReference>
<accession>A0A2A6B546</accession>
<evidence type="ECO:0000313" key="8">
    <source>
        <dbReference type="EnsemblMetazoa" id="PPA10322.1"/>
    </source>
</evidence>
<organism evidence="8 9">
    <name type="scientific">Pristionchus pacificus</name>
    <name type="common">Parasitic nematode worm</name>
    <dbReference type="NCBI Taxonomy" id="54126"/>
    <lineage>
        <taxon>Eukaryota</taxon>
        <taxon>Metazoa</taxon>
        <taxon>Ecdysozoa</taxon>
        <taxon>Nematoda</taxon>
        <taxon>Chromadorea</taxon>
        <taxon>Rhabditida</taxon>
        <taxon>Rhabditina</taxon>
        <taxon>Diplogasteromorpha</taxon>
        <taxon>Diplogasteroidea</taxon>
        <taxon>Neodiplogasteridae</taxon>
        <taxon>Pristionchus</taxon>
    </lineage>
</organism>
<dbReference type="Gene3D" id="1.10.510.10">
    <property type="entry name" value="Transferase(Phosphotransferase) domain 1"/>
    <property type="match status" value="1"/>
</dbReference>
<reference evidence="9" key="1">
    <citation type="journal article" date="2008" name="Nat. Genet.">
        <title>The Pristionchus pacificus genome provides a unique perspective on nematode lifestyle and parasitism.</title>
        <authorList>
            <person name="Dieterich C."/>
            <person name="Clifton S.W."/>
            <person name="Schuster L.N."/>
            <person name="Chinwalla A."/>
            <person name="Delehaunty K."/>
            <person name="Dinkelacker I."/>
            <person name="Fulton L."/>
            <person name="Fulton R."/>
            <person name="Godfrey J."/>
            <person name="Minx P."/>
            <person name="Mitreva M."/>
            <person name="Roeseler W."/>
            <person name="Tian H."/>
            <person name="Witte H."/>
            <person name="Yang S.P."/>
            <person name="Wilson R.K."/>
            <person name="Sommer R.J."/>
        </authorList>
    </citation>
    <scope>NUCLEOTIDE SEQUENCE [LARGE SCALE GENOMIC DNA]</scope>
    <source>
        <strain evidence="9">PS312</strain>
    </source>
</reference>
<dbReference type="InterPro" id="IPR008266">
    <property type="entry name" value="Tyr_kinase_AS"/>
</dbReference>
<dbReference type="PROSITE" id="PS00109">
    <property type="entry name" value="PROTEIN_KINASE_TYR"/>
    <property type="match status" value="1"/>
</dbReference>
<evidence type="ECO:0000256" key="5">
    <source>
        <dbReference type="ARBA" id="ARBA00023137"/>
    </source>
</evidence>
<dbReference type="FunFam" id="3.30.505.10:FF:000051">
    <property type="entry name" value="Tyrosine-protein kinase"/>
    <property type="match status" value="1"/>
</dbReference>
<evidence type="ECO:0000256" key="6">
    <source>
        <dbReference type="ARBA" id="ARBA00051245"/>
    </source>
</evidence>
<comment type="catalytic activity">
    <reaction evidence="6 7">
        <text>L-tyrosyl-[protein] + ATP = O-phospho-L-tyrosyl-[protein] + ADP + H(+)</text>
        <dbReference type="Rhea" id="RHEA:10596"/>
        <dbReference type="Rhea" id="RHEA-COMP:10136"/>
        <dbReference type="Rhea" id="RHEA-COMP:20101"/>
        <dbReference type="ChEBI" id="CHEBI:15378"/>
        <dbReference type="ChEBI" id="CHEBI:30616"/>
        <dbReference type="ChEBI" id="CHEBI:46858"/>
        <dbReference type="ChEBI" id="CHEBI:61978"/>
        <dbReference type="ChEBI" id="CHEBI:456216"/>
        <dbReference type="EC" id="2.7.10.2"/>
    </reaction>
</comment>
<evidence type="ECO:0000256" key="7">
    <source>
        <dbReference type="RuleBase" id="RU362096"/>
    </source>
</evidence>
<name>A0A2A6B546_PRIPA</name>
<keyword evidence="5 7" id="KW-0829">Tyrosine-protein kinase</keyword>
<gene>
    <name evidence="8" type="primary">WBGene00099876</name>
</gene>
<comment type="similarity">
    <text evidence="7">Belongs to the protein kinase superfamily. Tyr protein kinase family.</text>
</comment>
<dbReference type="InterPro" id="IPR000719">
    <property type="entry name" value="Prot_kinase_dom"/>
</dbReference>
<keyword evidence="3 7" id="KW-0418">Kinase</keyword>
<dbReference type="Pfam" id="PF07714">
    <property type="entry name" value="PK_Tyr_Ser-Thr"/>
    <property type="match status" value="1"/>
</dbReference>
<dbReference type="EnsemblMetazoa" id="PPA10322.1">
    <property type="protein sequence ID" value="PPA10322.1"/>
    <property type="gene ID" value="WBGene00099876"/>
</dbReference>
<sequence>MTDSSLSAAPWYHGLLPREDIKTLLRCEGDFLVRMSEPKEPGRREFVLSVMFDAKADVIKHFVINRTIAGKYSIDKESFDSVVDLIKHYIDTKQSLTPHYKVIVSRPTSRKSWQLDHADIESTKKLGEGAFGEVHKGTLKMRKGGKKVDVAIKLAKLDVMTKEQIKDIMREARLMRDFNHPNVVRLYGVAATQEPLMLVMELASNGALDSYLQKNECMLDKKMEMCLQSAWGIEYLHDKNCLHRDIASRNCLYGDGKVKISDFGLSRIGATYQMNPKCRVPIRWLAPETLRTAMYSQKTDVWSFGIMCWEILNNGQEPYPGMMVAEVHVKVKEGYRMPLDWPGIDSEFVNIIMNRCWAENPIDRYAMADISRGFEAFTKIPRPVFDEGGKKTDGSRDASRDGRNEKDGEQSIDCKKCEKHTSHKRCKAEQFFLSHAEYRASKTRLNESAVLYCMGNVDTLSSVCRVERNHYEKVRVECIFTDENDLEEKLVELEKRETEEQRIENEKSQKSGQEASEASNGWNIVALVAFGIIVLALLIAAIWAIMRKFTRQGQMNHVEVATNQARIIERVEILNERRAAPLEFKTAVEDENRDEVSMDAKEKTDSGKKEQRK</sequence>
<dbReference type="InterPro" id="IPR035849">
    <property type="entry name" value="Fes/Fps/Fer_SH2"/>
</dbReference>
<dbReference type="GO" id="GO:0005886">
    <property type="term" value="C:plasma membrane"/>
    <property type="evidence" value="ECO:0000318"/>
    <property type="project" value="GO_Central"/>
</dbReference>
<dbReference type="SMART" id="SM00252">
    <property type="entry name" value="SH2"/>
    <property type="match status" value="1"/>
</dbReference>
<dbReference type="FunFam" id="3.30.200.20:FF:000518">
    <property type="entry name" value="Tyrosine-protein kinase"/>
    <property type="match status" value="1"/>
</dbReference>
<protein>
    <recommendedName>
        <fullName evidence="7">Tyrosine-protein kinase</fullName>
        <ecNumber evidence="7">2.7.10.2</ecNumber>
    </recommendedName>
</protein>
<accession>A0A8R1U9K5</accession>
<evidence type="ECO:0000256" key="2">
    <source>
        <dbReference type="ARBA" id="ARBA00022741"/>
    </source>
</evidence>
<dbReference type="InterPro" id="IPR050198">
    <property type="entry name" value="Non-receptor_tyrosine_kinases"/>
</dbReference>
<dbReference type="FunFam" id="1.10.510.10:FF:000936">
    <property type="entry name" value="Tyrosine-protein kinase"/>
    <property type="match status" value="1"/>
</dbReference>
<dbReference type="GO" id="GO:0004715">
    <property type="term" value="F:non-membrane spanning protein tyrosine kinase activity"/>
    <property type="evidence" value="ECO:0000318"/>
    <property type="project" value="GO_Central"/>
</dbReference>
<dbReference type="InterPro" id="IPR020635">
    <property type="entry name" value="Tyr_kinase_cat_dom"/>
</dbReference>
<proteinExistence type="inferred from homology"/>
<dbReference type="OrthoDB" id="3256376at2759"/>
<dbReference type="InterPro" id="IPR017441">
    <property type="entry name" value="Protein_kinase_ATP_BS"/>
</dbReference>
<dbReference type="GO" id="GO:0005102">
    <property type="term" value="F:signaling receptor binding"/>
    <property type="evidence" value="ECO:0000318"/>
    <property type="project" value="GO_Central"/>
</dbReference>
<keyword evidence="4 7" id="KW-0067">ATP-binding</keyword>
<dbReference type="PRINTS" id="PR00401">
    <property type="entry name" value="SH2DOMAIN"/>
</dbReference>
<dbReference type="PANTHER" id="PTHR24418">
    <property type="entry name" value="TYROSINE-PROTEIN KINASE"/>
    <property type="match status" value="1"/>
</dbReference>
<keyword evidence="2 7" id="KW-0547">Nucleotide-binding</keyword>
<dbReference type="EC" id="2.7.10.2" evidence="7"/>
<keyword evidence="1 7" id="KW-0808">Transferase</keyword>
<evidence type="ECO:0000313" key="9">
    <source>
        <dbReference type="Proteomes" id="UP000005239"/>
    </source>
</evidence>
<evidence type="ECO:0000256" key="1">
    <source>
        <dbReference type="ARBA" id="ARBA00022679"/>
    </source>
</evidence>
<dbReference type="PRINTS" id="PR00109">
    <property type="entry name" value="TYRKINASE"/>
</dbReference>
<dbReference type="InterPro" id="IPR036860">
    <property type="entry name" value="SH2_dom_sf"/>
</dbReference>
<dbReference type="PROSITE" id="PS50001">
    <property type="entry name" value="SH2"/>
    <property type="match status" value="1"/>
</dbReference>
<dbReference type="Pfam" id="PF00017">
    <property type="entry name" value="SH2"/>
    <property type="match status" value="1"/>
</dbReference>
<dbReference type="SUPFAM" id="SSF55550">
    <property type="entry name" value="SH2 domain"/>
    <property type="match status" value="1"/>
</dbReference>
<dbReference type="SUPFAM" id="SSF56112">
    <property type="entry name" value="Protein kinase-like (PK-like)"/>
    <property type="match status" value="1"/>
</dbReference>
<dbReference type="CDD" id="cd00192">
    <property type="entry name" value="PTKc"/>
    <property type="match status" value="1"/>
</dbReference>
<dbReference type="InterPro" id="IPR011009">
    <property type="entry name" value="Kinase-like_dom_sf"/>
</dbReference>
<dbReference type="Proteomes" id="UP000005239">
    <property type="component" value="Unassembled WGS sequence"/>
</dbReference>
<dbReference type="InterPro" id="IPR000980">
    <property type="entry name" value="SH2"/>
</dbReference>
<dbReference type="Gene3D" id="3.30.505.10">
    <property type="entry name" value="SH2 domain"/>
    <property type="match status" value="1"/>
</dbReference>